<evidence type="ECO:0000256" key="1">
    <source>
        <dbReference type="SAM" id="MobiDB-lite"/>
    </source>
</evidence>
<accession>A0ABS8NMV2</accession>
<reference evidence="2" key="1">
    <citation type="submission" date="2021-11" db="EMBL/GenBank/DDBJ databases">
        <title>Genome sequence.</title>
        <authorList>
            <person name="Sun Q."/>
        </authorList>
    </citation>
    <scope>NUCLEOTIDE SEQUENCE</scope>
    <source>
        <strain evidence="2">JC740</strain>
    </source>
</reference>
<dbReference type="Proteomes" id="UP001430306">
    <property type="component" value="Unassembled WGS sequence"/>
</dbReference>
<protein>
    <submittedName>
        <fullName evidence="2">Uncharacterized protein</fullName>
    </submittedName>
</protein>
<feature type="region of interest" description="Disordered" evidence="1">
    <location>
        <begin position="248"/>
        <end position="310"/>
    </location>
</feature>
<evidence type="ECO:0000313" key="3">
    <source>
        <dbReference type="Proteomes" id="UP001430306"/>
    </source>
</evidence>
<name>A0ABS8NMV2_9BACT</name>
<dbReference type="RefSeq" id="WP_230274750.1">
    <property type="nucleotide sequence ID" value="NZ_JAJKFW010000025.1"/>
</dbReference>
<evidence type="ECO:0000313" key="2">
    <source>
        <dbReference type="EMBL" id="MCC9643796.1"/>
    </source>
</evidence>
<comment type="caution">
    <text evidence="2">The sequence shown here is derived from an EMBL/GenBank/DDBJ whole genome shotgun (WGS) entry which is preliminary data.</text>
</comment>
<dbReference type="EMBL" id="JAJKFW010000025">
    <property type="protein sequence ID" value="MCC9643796.1"/>
    <property type="molecule type" value="Genomic_DNA"/>
</dbReference>
<gene>
    <name evidence="2" type="ORF">LOC71_16035</name>
</gene>
<sequence>MCTRLSLLFAIVYSLMLGVALPTQLLRAQGDMSMGMGMEDMMMSGQGMGRGMDMYGDMDMGMGSMAPPLPSKLALKVTILLGPDYDFETKPFMTVQDVLKCFQEDFLRAGRADTGISATNVLYFKPTSGLIDLDMKLSIPDKPERHVVARMPEGLKAEEVDGWKRKIRLNALRFGLNRVTFLPGNFSIPKDQSTIWLQVPVGHQNTLRSNMNQHVAIALDLAEASESNGSRPRIDLFYSEELANHNPFGGADPFGGSGGNPYSASGGDDPFAAPAGKNNAAMNDPFSEPAGANPFGPGPSKSAAKPKADEALQKVVKATETLRDQLQREIKQWSENGSANGSAEEARVRELLIKIENEQIQGKLLHVKQLQKQLQQISESIEELSRPEAVEQRVQKQLELLENKLE</sequence>
<keyword evidence="3" id="KW-1185">Reference proteome</keyword>
<organism evidence="2 3">
    <name type="scientific">Rhodopirellula halodulae</name>
    <dbReference type="NCBI Taxonomy" id="2894198"/>
    <lineage>
        <taxon>Bacteria</taxon>
        <taxon>Pseudomonadati</taxon>
        <taxon>Planctomycetota</taxon>
        <taxon>Planctomycetia</taxon>
        <taxon>Pirellulales</taxon>
        <taxon>Pirellulaceae</taxon>
        <taxon>Rhodopirellula</taxon>
    </lineage>
</organism>
<proteinExistence type="predicted"/>